<keyword evidence="5 6" id="KW-0411">Iron-sulfur</keyword>
<evidence type="ECO:0000259" key="8">
    <source>
        <dbReference type="Pfam" id="PF01883"/>
    </source>
</evidence>
<feature type="binding site" evidence="6">
    <location>
        <begin position="133"/>
        <end position="140"/>
    </location>
    <ligand>
        <name>ATP</name>
        <dbReference type="ChEBI" id="CHEBI:30616"/>
    </ligand>
</feature>
<reference evidence="9" key="1">
    <citation type="submission" date="2016-09" db="EMBL/GenBank/DDBJ databases">
        <title>Genome sequence of Chlorobaculum limnaeum.</title>
        <authorList>
            <person name="Liu Z."/>
            <person name="Tank M."/>
            <person name="Bryant D.A."/>
        </authorList>
    </citation>
    <scope>NUCLEOTIDE SEQUENCE [LARGE SCALE GENOMIC DNA]</scope>
    <source>
        <strain evidence="9">DSM 1677</strain>
    </source>
</reference>
<dbReference type="RefSeq" id="WP_069808757.1">
    <property type="nucleotide sequence ID" value="NZ_CP017305.1"/>
</dbReference>
<evidence type="ECO:0000313" key="10">
    <source>
        <dbReference type="Proteomes" id="UP000095185"/>
    </source>
</evidence>
<comment type="similarity">
    <text evidence="6">Belongs to the Mrp/NBP35 ATP-binding proteins family.</text>
</comment>
<dbReference type="Gene3D" id="3.40.50.300">
    <property type="entry name" value="P-loop containing nucleotide triphosphate hydrolases"/>
    <property type="match status" value="1"/>
</dbReference>
<keyword evidence="4 6" id="KW-0408">Iron</keyword>
<evidence type="ECO:0000256" key="4">
    <source>
        <dbReference type="ARBA" id="ARBA00023004"/>
    </source>
</evidence>
<evidence type="ECO:0000256" key="3">
    <source>
        <dbReference type="ARBA" id="ARBA00022840"/>
    </source>
</evidence>
<dbReference type="Proteomes" id="UP000095185">
    <property type="component" value="Chromosome"/>
</dbReference>
<keyword evidence="2 6" id="KW-0547">Nucleotide-binding</keyword>
<evidence type="ECO:0000256" key="6">
    <source>
        <dbReference type="HAMAP-Rule" id="MF_02040"/>
    </source>
</evidence>
<name>A0A1D8D660_CHLLM</name>
<dbReference type="CDD" id="cd02037">
    <property type="entry name" value="Mrp_NBP35"/>
    <property type="match status" value="1"/>
</dbReference>
<dbReference type="GO" id="GO:0016226">
    <property type="term" value="P:iron-sulfur cluster assembly"/>
    <property type="evidence" value="ECO:0007669"/>
    <property type="project" value="InterPro"/>
</dbReference>
<sequence>MMSIQKSQIEAALGTVMEPDLGRDLMTLGMVENIAVDEAGNVSFTVVLTTPACPMKEKIKNSCIEAIRAAVPEVGSIDVNMTSKVTSSCSHHGGHGGHGNHDGHGHHAAHGGHGAPQKIELDNVKNIIAVASGKGGVGKSTVSLNLAVSLAASGAKVGLIDADLYGPSIPTMVGLQNTKPEVQNGKLMPIEKFGVKMMSIGFLVDPETALIWRGPMASSAMRQLITDVDWQELDYLIFDLPPGTGDIQLTLVQNLAITGAVIVTTPQEVALADVAKAVTMFRKVGVPILGLVENMSWYELPDGTRDYIFGRQGGEKFAKTNAMTFLGSIPISSSVREGGDSGTPAIIATPDAPTSQAASRVAGEIARQISILNANCSLN</sequence>
<keyword evidence="3 6" id="KW-0067">ATP-binding</keyword>
<dbReference type="GO" id="GO:0140663">
    <property type="term" value="F:ATP-dependent FeS chaperone activity"/>
    <property type="evidence" value="ECO:0007669"/>
    <property type="project" value="InterPro"/>
</dbReference>
<dbReference type="GO" id="GO:0016887">
    <property type="term" value="F:ATP hydrolysis activity"/>
    <property type="evidence" value="ECO:0007669"/>
    <property type="project" value="UniProtKB-UniRule"/>
</dbReference>
<dbReference type="STRING" id="274537.BIU88_02040"/>
<dbReference type="OrthoDB" id="9809679at2"/>
<dbReference type="InterPro" id="IPR019591">
    <property type="entry name" value="Mrp/NBP35_ATP-bd"/>
</dbReference>
<dbReference type="GO" id="GO:0046872">
    <property type="term" value="F:metal ion binding"/>
    <property type="evidence" value="ECO:0007669"/>
    <property type="project" value="UniProtKB-KW"/>
</dbReference>
<dbReference type="Pfam" id="PF10609">
    <property type="entry name" value="ParA"/>
    <property type="match status" value="1"/>
</dbReference>
<dbReference type="GO" id="GO:0051539">
    <property type="term" value="F:4 iron, 4 sulfur cluster binding"/>
    <property type="evidence" value="ECO:0007669"/>
    <property type="project" value="TreeGrafter"/>
</dbReference>
<evidence type="ECO:0000256" key="1">
    <source>
        <dbReference type="ARBA" id="ARBA00022723"/>
    </source>
</evidence>
<dbReference type="KEGG" id="clz:BIU88_02040"/>
<organism evidence="9 10">
    <name type="scientific">Chlorobaculum limnaeum</name>
    <dbReference type="NCBI Taxonomy" id="274537"/>
    <lineage>
        <taxon>Bacteria</taxon>
        <taxon>Pseudomonadati</taxon>
        <taxon>Chlorobiota</taxon>
        <taxon>Chlorobiia</taxon>
        <taxon>Chlorobiales</taxon>
        <taxon>Chlorobiaceae</taxon>
        <taxon>Chlorobaculum</taxon>
    </lineage>
</organism>
<comment type="function">
    <text evidence="6">Binds and transfers iron-sulfur (Fe-S) clusters to target apoproteins. Can hydrolyze ATP.</text>
</comment>
<dbReference type="InterPro" id="IPR002744">
    <property type="entry name" value="MIP18-like"/>
</dbReference>
<proteinExistence type="inferred from homology"/>
<dbReference type="SUPFAM" id="SSF117916">
    <property type="entry name" value="Fe-S cluster assembly (FSCA) domain-like"/>
    <property type="match status" value="1"/>
</dbReference>
<dbReference type="InterPro" id="IPR044304">
    <property type="entry name" value="NUBPL-like"/>
</dbReference>
<dbReference type="InterPro" id="IPR034904">
    <property type="entry name" value="FSCA_dom_sf"/>
</dbReference>
<feature type="region of interest" description="Disordered" evidence="7">
    <location>
        <begin position="85"/>
        <end position="116"/>
    </location>
</feature>
<evidence type="ECO:0000256" key="5">
    <source>
        <dbReference type="ARBA" id="ARBA00023014"/>
    </source>
</evidence>
<dbReference type="InterPro" id="IPR027417">
    <property type="entry name" value="P-loop_NTPase"/>
</dbReference>
<evidence type="ECO:0000256" key="7">
    <source>
        <dbReference type="SAM" id="MobiDB-lite"/>
    </source>
</evidence>
<keyword evidence="10" id="KW-1185">Reference proteome</keyword>
<evidence type="ECO:0000256" key="2">
    <source>
        <dbReference type="ARBA" id="ARBA00022741"/>
    </source>
</evidence>
<gene>
    <name evidence="9" type="ORF">BIU88_02040</name>
</gene>
<protein>
    <recommendedName>
        <fullName evidence="6">Iron-sulfur cluster carrier protein</fullName>
    </recommendedName>
</protein>
<dbReference type="PANTHER" id="PTHR42961:SF2">
    <property type="entry name" value="IRON-SULFUR PROTEIN NUBPL"/>
    <property type="match status" value="1"/>
</dbReference>
<dbReference type="SUPFAM" id="SSF52540">
    <property type="entry name" value="P-loop containing nucleoside triphosphate hydrolases"/>
    <property type="match status" value="1"/>
</dbReference>
<dbReference type="Pfam" id="PF01883">
    <property type="entry name" value="FeS_assembly_P"/>
    <property type="match status" value="1"/>
</dbReference>
<dbReference type="FunFam" id="3.40.50.300:FF:001119">
    <property type="entry name" value="Iron-sulfur cluster carrier protein"/>
    <property type="match status" value="1"/>
</dbReference>
<accession>A0A1D8D660</accession>
<dbReference type="PANTHER" id="PTHR42961">
    <property type="entry name" value="IRON-SULFUR PROTEIN NUBPL"/>
    <property type="match status" value="1"/>
</dbReference>
<keyword evidence="6" id="KW-0378">Hydrolase</keyword>
<evidence type="ECO:0000313" key="9">
    <source>
        <dbReference type="EMBL" id="AOS83029.1"/>
    </source>
</evidence>
<dbReference type="GO" id="GO:0005524">
    <property type="term" value="F:ATP binding"/>
    <property type="evidence" value="ECO:0007669"/>
    <property type="project" value="UniProtKB-UniRule"/>
</dbReference>
<dbReference type="EMBL" id="CP017305">
    <property type="protein sequence ID" value="AOS83029.1"/>
    <property type="molecule type" value="Genomic_DNA"/>
</dbReference>
<dbReference type="HAMAP" id="MF_02040">
    <property type="entry name" value="Mrp_NBP35"/>
    <property type="match status" value="1"/>
</dbReference>
<feature type="domain" description="MIP18 family-like" evidence="8">
    <location>
        <begin position="6"/>
        <end position="79"/>
    </location>
</feature>
<dbReference type="InterPro" id="IPR033756">
    <property type="entry name" value="YlxH/NBP35"/>
</dbReference>
<keyword evidence="1 6" id="KW-0479">Metal-binding</keyword>
<dbReference type="Gene3D" id="3.30.300.130">
    <property type="entry name" value="Fe-S cluster assembly (FSCA)"/>
    <property type="match status" value="1"/>
</dbReference>
<comment type="subunit">
    <text evidence="6">Homodimer.</text>
</comment>
<dbReference type="AlphaFoldDB" id="A0A1D8D660"/>